<feature type="domain" description="RapZ C-terminal" evidence="2">
    <location>
        <begin position="373"/>
        <end position="497"/>
    </location>
</feature>
<evidence type="ECO:0000313" key="4">
    <source>
        <dbReference type="Proteomes" id="UP000243525"/>
    </source>
</evidence>
<evidence type="ECO:0000313" key="3">
    <source>
        <dbReference type="EMBL" id="PTN10036.1"/>
    </source>
</evidence>
<proteinExistence type="predicted"/>
<evidence type="ECO:0000259" key="1">
    <source>
        <dbReference type="Pfam" id="PF01636"/>
    </source>
</evidence>
<sequence length="499" mass="58247">MVFVDAKAIDHHRSLRYKTLNHIPVDLQIKEEVIGLYENHFGEEMTAFELLPGSGSYREYCRMKSKNHQAIGAYNADVKENRAFISFSHHFFTQGMPVPEIYAVNADETCYLQEDLGDLTLFDYLSKTREREGFSPKIVQVYKRVLQELPRLQIFAGQGIDYSACYPRAAFDEQSMMWDLNYFKYYFLKLAKIPFDEQLLEDDFKTFTQYLLQAENNYFLYRDFQSRNIMLRDNKVAFIDYQGGRKGPLQYDLASLLYDAKADIPQDIRNQLLDFYLDELEKYQAVDRDRFKAFYSAYVLIRIMQAMGAYGFRGFYEKKEHFLKSIPFALDNLDYLLANHSIPVPLKELFKVLKAVSESDYLREIGQQKQELTVRVCSFSYKKGLPEDPSGNGGGYVFDCRAIHNPGRYDEYKQLTGRDQEVIDFLESRSEIADFLKHVYALVDQSVGVYQKRGFTNLSVSFGCTGGQHRSVYAAEQMARHLENNFKLKVVLTHREQDF</sequence>
<dbReference type="InterPro" id="IPR053931">
    <property type="entry name" value="RapZ_C"/>
</dbReference>
<dbReference type="PANTHER" id="PTHR30448">
    <property type="entry name" value="RNASE ADAPTER PROTEIN RAPZ"/>
    <property type="match status" value="1"/>
</dbReference>
<keyword evidence="4" id="KW-1185">Reference proteome</keyword>
<evidence type="ECO:0000259" key="2">
    <source>
        <dbReference type="Pfam" id="PF22740"/>
    </source>
</evidence>
<dbReference type="EMBL" id="QAAD01000002">
    <property type="protein sequence ID" value="PTN10036.1"/>
    <property type="molecule type" value="Genomic_DNA"/>
</dbReference>
<dbReference type="Gene3D" id="3.30.200.20">
    <property type="entry name" value="Phosphorylase Kinase, domain 1"/>
    <property type="match status" value="1"/>
</dbReference>
<dbReference type="Pfam" id="PF22740">
    <property type="entry name" value="PapZ_C"/>
    <property type="match status" value="1"/>
</dbReference>
<protein>
    <submittedName>
        <fullName evidence="3">Phosphotransferase family enzyme</fullName>
    </submittedName>
</protein>
<accession>A0A2T5C548</accession>
<dbReference type="Gene3D" id="3.90.1200.10">
    <property type="match status" value="1"/>
</dbReference>
<comment type="caution">
    <text evidence="3">The sequence shown here is derived from an EMBL/GenBank/DDBJ whole genome shotgun (WGS) entry which is preliminary data.</text>
</comment>
<reference evidence="3 4" key="1">
    <citation type="submission" date="2018-04" db="EMBL/GenBank/DDBJ databases">
        <title>Genomic Encyclopedia of Archaeal and Bacterial Type Strains, Phase II (KMG-II): from individual species to whole genera.</title>
        <authorList>
            <person name="Goeker M."/>
        </authorList>
    </citation>
    <scope>NUCLEOTIDE SEQUENCE [LARGE SCALE GENOMIC DNA]</scope>
    <source>
        <strain evidence="3 4">DSM 28823</strain>
    </source>
</reference>
<dbReference type="InterPro" id="IPR011009">
    <property type="entry name" value="Kinase-like_dom_sf"/>
</dbReference>
<feature type="domain" description="Aminoglycoside phosphotransferase" evidence="1">
    <location>
        <begin position="80"/>
        <end position="284"/>
    </location>
</feature>
<dbReference type="PANTHER" id="PTHR30448:SF0">
    <property type="entry name" value="RNASE ADAPTER PROTEIN RAPZ"/>
    <property type="match status" value="1"/>
</dbReference>
<keyword evidence="3" id="KW-0808">Transferase</keyword>
<dbReference type="InterPro" id="IPR002575">
    <property type="entry name" value="Aminoglycoside_PTrfase"/>
</dbReference>
<dbReference type="GO" id="GO:0016740">
    <property type="term" value="F:transferase activity"/>
    <property type="evidence" value="ECO:0007669"/>
    <property type="project" value="UniProtKB-KW"/>
</dbReference>
<dbReference type="AlphaFoldDB" id="A0A2T5C548"/>
<dbReference type="SUPFAM" id="SSF56112">
    <property type="entry name" value="Protein kinase-like (PK-like)"/>
    <property type="match status" value="1"/>
</dbReference>
<dbReference type="InterPro" id="IPR005337">
    <property type="entry name" value="RapZ-like"/>
</dbReference>
<dbReference type="Proteomes" id="UP000243525">
    <property type="component" value="Unassembled WGS sequence"/>
</dbReference>
<organism evidence="3 4">
    <name type="scientific">Mangrovibacterium marinum</name>
    <dbReference type="NCBI Taxonomy" id="1639118"/>
    <lineage>
        <taxon>Bacteria</taxon>
        <taxon>Pseudomonadati</taxon>
        <taxon>Bacteroidota</taxon>
        <taxon>Bacteroidia</taxon>
        <taxon>Marinilabiliales</taxon>
        <taxon>Prolixibacteraceae</taxon>
        <taxon>Mangrovibacterium</taxon>
    </lineage>
</organism>
<dbReference type="Pfam" id="PF01636">
    <property type="entry name" value="APH"/>
    <property type="match status" value="1"/>
</dbReference>
<name>A0A2T5C548_9BACT</name>
<gene>
    <name evidence="3" type="ORF">C8N47_10216</name>
</gene>
<dbReference type="GO" id="GO:0005524">
    <property type="term" value="F:ATP binding"/>
    <property type="evidence" value="ECO:0007669"/>
    <property type="project" value="InterPro"/>
</dbReference>